<dbReference type="PANTHER" id="PTHR10340:SF55">
    <property type="entry name" value="ENDOPOLYPHOSPHATASE"/>
    <property type="match status" value="1"/>
</dbReference>
<organism evidence="4 5">
    <name type="scientific">Mortierella hygrophila</name>
    <dbReference type="NCBI Taxonomy" id="979708"/>
    <lineage>
        <taxon>Eukaryota</taxon>
        <taxon>Fungi</taxon>
        <taxon>Fungi incertae sedis</taxon>
        <taxon>Mucoromycota</taxon>
        <taxon>Mortierellomycotina</taxon>
        <taxon>Mortierellomycetes</taxon>
        <taxon>Mortierellales</taxon>
        <taxon>Mortierellaceae</taxon>
        <taxon>Mortierella</taxon>
    </lineage>
</organism>
<gene>
    <name evidence="4" type="primary">PPN1_1</name>
    <name evidence="4" type="ORF">EC957_000752</name>
</gene>
<evidence type="ECO:0000313" key="4">
    <source>
        <dbReference type="EMBL" id="KAF9543568.1"/>
    </source>
</evidence>
<accession>A0A9P6K2A0</accession>
<evidence type="ECO:0000256" key="2">
    <source>
        <dbReference type="ARBA" id="ARBA00023180"/>
    </source>
</evidence>
<dbReference type="GO" id="GO:0004309">
    <property type="term" value="F:exopolyphosphatase activity"/>
    <property type="evidence" value="ECO:0007669"/>
    <property type="project" value="TreeGrafter"/>
</dbReference>
<dbReference type="EMBL" id="JAAAXW010000110">
    <property type="protein sequence ID" value="KAF9543568.1"/>
    <property type="molecule type" value="Genomic_DNA"/>
</dbReference>
<sequence length="580" mass="64922">MHIHKNPTVSSCRRQWSPAVLLICSAIACTTLLATTSHAAPSSAPSLERADLKGRFLQMTDLHPDEHYLEGAAVWTSCHTIVGENSDVHDDDDDDIVSKQKRFTRHHGRVRRLPLGDHNDKSSSSNIIRPDFLHPRSSSSSSPVPVNTTIGGRYGAPNTICDSPLGLVDATFDWIDKNVVDSVDFVVWTGDNARHDSDNTHPRTQDEINALNKIIANKVLKSFPPGPDGRPIPIIPSIGNNDVYPHNILQQGPNPILQYFATIWTEFIPESMAKTFARGGYYSVEAVADKITVVSLNTLYFYIHNAAVDGCKKEEEPGTEQMDWLETELDKLRTRKMVAYLTGHVPPDKKSYSPTCYSRYTKIALAYQDVIVGHLFGHANADHFFLLSNGSNKGGEEGSPPERGLVGGAQVDKNVTFHAQGLSTYLEDLWMQYDTVPERAQLKDYAIVLVSPSVVPTYNPTLRVFSYQLDNGDGDTQDDEDDDAEEQYHHHRRPSPAPSTTFGFPQEFTQYWCNLTHANKHPNTPPTYEIEYRTREDYGLKNLGVSEWLRLARRIAREEDLKTVYLDRMVVQSGANTTTA</sequence>
<proteinExistence type="predicted"/>
<name>A0A9P6K2A0_9FUNG</name>
<dbReference type="PANTHER" id="PTHR10340">
    <property type="entry name" value="SPHINGOMYELIN PHOSPHODIESTERASE"/>
    <property type="match status" value="1"/>
</dbReference>
<dbReference type="PROSITE" id="PS51257">
    <property type="entry name" value="PROKAR_LIPOPROTEIN"/>
    <property type="match status" value="1"/>
</dbReference>
<evidence type="ECO:0000313" key="5">
    <source>
        <dbReference type="Proteomes" id="UP000723463"/>
    </source>
</evidence>
<dbReference type="GO" id="GO:0006798">
    <property type="term" value="P:polyphosphate catabolic process"/>
    <property type="evidence" value="ECO:0007669"/>
    <property type="project" value="TreeGrafter"/>
</dbReference>
<keyword evidence="2" id="KW-0325">Glycoprotein</keyword>
<dbReference type="SUPFAM" id="SSF56300">
    <property type="entry name" value="Metallo-dependent phosphatases"/>
    <property type="match status" value="1"/>
</dbReference>
<dbReference type="GO" id="GO:0000324">
    <property type="term" value="C:fungal-type vacuole"/>
    <property type="evidence" value="ECO:0007669"/>
    <property type="project" value="TreeGrafter"/>
</dbReference>
<dbReference type="GO" id="GO:0000298">
    <property type="term" value="F:endopolyphosphatase activity"/>
    <property type="evidence" value="ECO:0007669"/>
    <property type="project" value="TreeGrafter"/>
</dbReference>
<feature type="region of interest" description="Disordered" evidence="3">
    <location>
        <begin position="468"/>
        <end position="500"/>
    </location>
</feature>
<comment type="caution">
    <text evidence="4">The sequence shown here is derived from an EMBL/GenBank/DDBJ whole genome shotgun (WGS) entry which is preliminary data.</text>
</comment>
<reference evidence="4" key="1">
    <citation type="journal article" date="2020" name="Fungal Divers.">
        <title>Resolving the Mortierellaceae phylogeny through synthesis of multi-gene phylogenetics and phylogenomics.</title>
        <authorList>
            <person name="Vandepol N."/>
            <person name="Liber J."/>
            <person name="Desiro A."/>
            <person name="Na H."/>
            <person name="Kennedy M."/>
            <person name="Barry K."/>
            <person name="Grigoriev I.V."/>
            <person name="Miller A.N."/>
            <person name="O'Donnell K."/>
            <person name="Stajich J.E."/>
            <person name="Bonito G."/>
        </authorList>
    </citation>
    <scope>NUCLEOTIDE SEQUENCE</scope>
    <source>
        <strain evidence="4">NRRL 2591</strain>
    </source>
</reference>
<feature type="region of interest" description="Disordered" evidence="3">
    <location>
        <begin position="112"/>
        <end position="146"/>
    </location>
</feature>
<dbReference type="Gene3D" id="3.60.21.10">
    <property type="match status" value="1"/>
</dbReference>
<keyword evidence="1" id="KW-0378">Hydrolase</keyword>
<dbReference type="InterPro" id="IPR029052">
    <property type="entry name" value="Metallo-depent_PP-like"/>
</dbReference>
<dbReference type="Proteomes" id="UP000723463">
    <property type="component" value="Unassembled WGS sequence"/>
</dbReference>
<feature type="compositionally biased region" description="Acidic residues" evidence="3">
    <location>
        <begin position="472"/>
        <end position="485"/>
    </location>
</feature>
<evidence type="ECO:0000256" key="1">
    <source>
        <dbReference type="ARBA" id="ARBA00022801"/>
    </source>
</evidence>
<evidence type="ECO:0000256" key="3">
    <source>
        <dbReference type="SAM" id="MobiDB-lite"/>
    </source>
</evidence>
<dbReference type="AlphaFoldDB" id="A0A9P6K2A0"/>
<protein>
    <submittedName>
        <fullName evidence="4">Endopolyphosphatase</fullName>
    </submittedName>
</protein>
<dbReference type="GO" id="GO:0005615">
    <property type="term" value="C:extracellular space"/>
    <property type="evidence" value="ECO:0007669"/>
    <property type="project" value="TreeGrafter"/>
</dbReference>
<dbReference type="GO" id="GO:0008081">
    <property type="term" value="F:phosphoric diester hydrolase activity"/>
    <property type="evidence" value="ECO:0007669"/>
    <property type="project" value="TreeGrafter"/>
</dbReference>
<keyword evidence="5" id="KW-1185">Reference proteome</keyword>